<accession>A0ABU6UWP3</accession>
<keyword evidence="2" id="KW-1185">Reference proteome</keyword>
<dbReference type="EMBL" id="JASCZI010122600">
    <property type="protein sequence ID" value="MED6164501.1"/>
    <property type="molecule type" value="Genomic_DNA"/>
</dbReference>
<dbReference type="Proteomes" id="UP001341840">
    <property type="component" value="Unassembled WGS sequence"/>
</dbReference>
<proteinExistence type="predicted"/>
<name>A0ABU6UWP3_9FABA</name>
<protein>
    <submittedName>
        <fullName evidence="1">Uncharacterized protein</fullName>
    </submittedName>
</protein>
<comment type="caution">
    <text evidence="1">The sequence shown here is derived from an EMBL/GenBank/DDBJ whole genome shotgun (WGS) entry which is preliminary data.</text>
</comment>
<reference evidence="1 2" key="1">
    <citation type="journal article" date="2023" name="Plants (Basel)">
        <title>Bridging the Gap: Combining Genomics and Transcriptomics Approaches to Understand Stylosanthes scabra, an Orphan Legume from the Brazilian Caatinga.</title>
        <authorList>
            <person name="Ferreira-Neto J.R.C."/>
            <person name="da Silva M.D."/>
            <person name="Binneck E."/>
            <person name="de Melo N.F."/>
            <person name="da Silva R.H."/>
            <person name="de Melo A.L.T.M."/>
            <person name="Pandolfi V."/>
            <person name="Bustamante F.O."/>
            <person name="Brasileiro-Vidal A.C."/>
            <person name="Benko-Iseppon A.M."/>
        </authorList>
    </citation>
    <scope>NUCLEOTIDE SEQUENCE [LARGE SCALE GENOMIC DNA]</scope>
    <source>
        <tissue evidence="1">Leaves</tissue>
    </source>
</reference>
<sequence>MHFGFGAQSLKRVLIHYLKTSKSLSEPTTFSTYDASDVSSRIGCLPAPDDYSEQVQGWFTTSECRANFEATCTTLLGTFRTPLADLKELGRKTHIARKSRMIVSRGATPSS</sequence>
<evidence type="ECO:0000313" key="1">
    <source>
        <dbReference type="EMBL" id="MED6164501.1"/>
    </source>
</evidence>
<evidence type="ECO:0000313" key="2">
    <source>
        <dbReference type="Proteomes" id="UP001341840"/>
    </source>
</evidence>
<organism evidence="1 2">
    <name type="scientific">Stylosanthes scabra</name>
    <dbReference type="NCBI Taxonomy" id="79078"/>
    <lineage>
        <taxon>Eukaryota</taxon>
        <taxon>Viridiplantae</taxon>
        <taxon>Streptophyta</taxon>
        <taxon>Embryophyta</taxon>
        <taxon>Tracheophyta</taxon>
        <taxon>Spermatophyta</taxon>
        <taxon>Magnoliopsida</taxon>
        <taxon>eudicotyledons</taxon>
        <taxon>Gunneridae</taxon>
        <taxon>Pentapetalae</taxon>
        <taxon>rosids</taxon>
        <taxon>fabids</taxon>
        <taxon>Fabales</taxon>
        <taxon>Fabaceae</taxon>
        <taxon>Papilionoideae</taxon>
        <taxon>50 kb inversion clade</taxon>
        <taxon>dalbergioids sensu lato</taxon>
        <taxon>Dalbergieae</taxon>
        <taxon>Pterocarpus clade</taxon>
        <taxon>Stylosanthes</taxon>
    </lineage>
</organism>
<gene>
    <name evidence="1" type="ORF">PIB30_090750</name>
</gene>